<dbReference type="InterPro" id="IPR016186">
    <property type="entry name" value="C-type_lectin-like/link_sf"/>
</dbReference>
<sequence length="174" mass="19730">MMLCFQAQYFNWGLAEPNNFLNSQHCVEKGGLGGGVWSDQNCEQKLWYICQKPSRPVNITMETSSRMLPGGTIPGGDTYSVQCTAYFDVDAQIHFKYVTKGRSSYIKQPDKRLKDLNTVTEPVYKIINMECRREARFSLEIVATVDLDSSTWFCCLESPDFVEKCATGDTLHVV</sequence>
<gene>
    <name evidence="3" type="ORF">ElyMa_004339900</name>
</gene>
<evidence type="ECO:0000256" key="1">
    <source>
        <dbReference type="ARBA" id="ARBA00023157"/>
    </source>
</evidence>
<dbReference type="AlphaFoldDB" id="A0AAV4H2K2"/>
<keyword evidence="1" id="KW-1015">Disulfide bond</keyword>
<dbReference type="CDD" id="cd00037">
    <property type="entry name" value="CLECT"/>
    <property type="match status" value="1"/>
</dbReference>
<name>A0AAV4H2K2_9GAST</name>
<organism evidence="3 4">
    <name type="scientific">Elysia marginata</name>
    <dbReference type="NCBI Taxonomy" id="1093978"/>
    <lineage>
        <taxon>Eukaryota</taxon>
        <taxon>Metazoa</taxon>
        <taxon>Spiralia</taxon>
        <taxon>Lophotrochozoa</taxon>
        <taxon>Mollusca</taxon>
        <taxon>Gastropoda</taxon>
        <taxon>Heterobranchia</taxon>
        <taxon>Euthyneura</taxon>
        <taxon>Panpulmonata</taxon>
        <taxon>Sacoglossa</taxon>
        <taxon>Placobranchoidea</taxon>
        <taxon>Plakobranchidae</taxon>
        <taxon>Elysia</taxon>
    </lineage>
</organism>
<protein>
    <submittedName>
        <fullName evidence="3">C-type lectin lectoxin-Lio2</fullName>
    </submittedName>
</protein>
<feature type="domain" description="C-type lectin" evidence="2">
    <location>
        <begin position="8"/>
        <end position="51"/>
    </location>
</feature>
<keyword evidence="4" id="KW-1185">Reference proteome</keyword>
<reference evidence="3 4" key="1">
    <citation type="journal article" date="2021" name="Elife">
        <title>Chloroplast acquisition without the gene transfer in kleptoplastic sea slugs, Plakobranchus ocellatus.</title>
        <authorList>
            <person name="Maeda T."/>
            <person name="Takahashi S."/>
            <person name="Yoshida T."/>
            <person name="Shimamura S."/>
            <person name="Takaki Y."/>
            <person name="Nagai Y."/>
            <person name="Toyoda A."/>
            <person name="Suzuki Y."/>
            <person name="Arimoto A."/>
            <person name="Ishii H."/>
            <person name="Satoh N."/>
            <person name="Nishiyama T."/>
            <person name="Hasebe M."/>
            <person name="Maruyama T."/>
            <person name="Minagawa J."/>
            <person name="Obokata J."/>
            <person name="Shigenobu S."/>
        </authorList>
    </citation>
    <scope>NUCLEOTIDE SEQUENCE [LARGE SCALE GENOMIC DNA]</scope>
</reference>
<proteinExistence type="predicted"/>
<dbReference type="PROSITE" id="PS50041">
    <property type="entry name" value="C_TYPE_LECTIN_2"/>
    <property type="match status" value="1"/>
</dbReference>
<accession>A0AAV4H2K2</accession>
<dbReference type="Gene3D" id="3.10.100.10">
    <property type="entry name" value="Mannose-Binding Protein A, subunit A"/>
    <property type="match status" value="1"/>
</dbReference>
<dbReference type="Proteomes" id="UP000762676">
    <property type="component" value="Unassembled WGS sequence"/>
</dbReference>
<dbReference type="EMBL" id="BMAT01008748">
    <property type="protein sequence ID" value="GFR91904.1"/>
    <property type="molecule type" value="Genomic_DNA"/>
</dbReference>
<feature type="non-terminal residue" evidence="3">
    <location>
        <position position="174"/>
    </location>
</feature>
<dbReference type="InterPro" id="IPR001304">
    <property type="entry name" value="C-type_lectin-like"/>
</dbReference>
<dbReference type="SUPFAM" id="SSF56436">
    <property type="entry name" value="C-type lectin-like"/>
    <property type="match status" value="1"/>
</dbReference>
<dbReference type="PROSITE" id="PS00615">
    <property type="entry name" value="C_TYPE_LECTIN_1"/>
    <property type="match status" value="1"/>
</dbReference>
<dbReference type="InterPro" id="IPR016187">
    <property type="entry name" value="CTDL_fold"/>
</dbReference>
<evidence type="ECO:0000313" key="3">
    <source>
        <dbReference type="EMBL" id="GFR91904.1"/>
    </source>
</evidence>
<dbReference type="InterPro" id="IPR018378">
    <property type="entry name" value="C-type_lectin_CS"/>
</dbReference>
<comment type="caution">
    <text evidence="3">The sequence shown here is derived from an EMBL/GenBank/DDBJ whole genome shotgun (WGS) entry which is preliminary data.</text>
</comment>
<evidence type="ECO:0000313" key="4">
    <source>
        <dbReference type="Proteomes" id="UP000762676"/>
    </source>
</evidence>
<evidence type="ECO:0000259" key="2">
    <source>
        <dbReference type="PROSITE" id="PS50041"/>
    </source>
</evidence>